<dbReference type="SUPFAM" id="SSF52540">
    <property type="entry name" value="P-loop containing nucleoside triphosphate hydrolases"/>
    <property type="match status" value="1"/>
</dbReference>
<evidence type="ECO:0000256" key="2">
    <source>
        <dbReference type="SAM" id="Coils"/>
    </source>
</evidence>
<evidence type="ECO:0000256" key="1">
    <source>
        <dbReference type="PROSITE-ProRule" id="PRU00339"/>
    </source>
</evidence>
<proteinExistence type="predicted"/>
<gene>
    <name evidence="3" type="ORF">Q3M24_09085</name>
</gene>
<keyword evidence="2" id="KW-0175">Coiled coil</keyword>
<name>A0AAU8LZ77_9BACT</name>
<feature type="coiled-coil region" evidence="2">
    <location>
        <begin position="896"/>
        <end position="923"/>
    </location>
</feature>
<dbReference type="SUPFAM" id="SSF48452">
    <property type="entry name" value="TPR-like"/>
    <property type="match status" value="1"/>
</dbReference>
<dbReference type="InterPro" id="IPR011990">
    <property type="entry name" value="TPR-like_helical_dom_sf"/>
</dbReference>
<dbReference type="KEGG" id="eaj:Q3M24_09085"/>
<reference evidence="3" key="1">
    <citation type="journal article" date="2024" name="Syst. Appl. Microbiol.">
        <title>First single-strain enrichments of Electrothrix cable bacteria, description of E. aestuarii sp. nov. and E. rattekaaiensis sp. nov., and proposal of a cable bacteria taxonomy following the rules of the SeqCode.</title>
        <authorList>
            <person name="Plum-Jensen L.E."/>
            <person name="Schramm A."/>
            <person name="Marshall I.P.G."/>
        </authorList>
    </citation>
    <scope>NUCLEOTIDE SEQUENCE</scope>
    <source>
        <strain evidence="3">Rat1</strain>
    </source>
</reference>
<dbReference type="InterPro" id="IPR027417">
    <property type="entry name" value="P-loop_NTPase"/>
</dbReference>
<dbReference type="Gene3D" id="3.40.50.300">
    <property type="entry name" value="P-loop containing nucleotide triphosphate hydrolases"/>
    <property type="match status" value="1"/>
</dbReference>
<dbReference type="Gene3D" id="1.25.40.10">
    <property type="entry name" value="Tetratricopeptide repeat domain"/>
    <property type="match status" value="2"/>
</dbReference>
<sequence>MFEHIKKRIIKGLIEEIACLGATEIELVGHKYISLREGKPFIHHGINKDYMPSGYTVDTFSDDSTIVGEYSAEKGYFDYTGENNNPVYKKINKDIVHAISHKNPSGPDKIYLISNQEENPSFRAKFNATENGELYGDRLIIIDARELAKGIYEQSLNNPSSADFYKQYFPTFSQNLDNYEYFGKLPNVCEGYISEPNILNAITSHYEKRNCICVLYGVSGAGKTQAAIDFIHKNSNQYTNYIWIGGEDWKENSALSSVQRTRGGSPVNVAGLFNSEKSILVIDNCNRVFENNNFEELKSGFDRGGVVLVSSQISDPQSPLYLSIPRFSKASALKILGESGSAVSQKCSEFISKCSFSPLILSITKKLALEQGVEKEGIYDEILNDPELVGDYSGSSIIKKILNRLEKSTINALKIISNSGQNFHDAEFLRHFAGVLNCNTLQKLSILVPENTIGVLRIHDLIAIAVQDNIDCQPIASSIESYISQKNGDMTPSVLRQIHLCSDQLFQEHLRRGNREIDWIHYALLQIEGNKKIDLHNDIHILEVTTKSSLATIKCVMDAKEIHSYTIPEIESRQAYYKECVAIYTKVLQEEPTLDKRLELLHHKGKAQRRCGQYCEALSTFNDLLELKPEWHATHGQIAHLGTLRNVDSHVRKAGEKSMLILLQDIESDSFTVPLRVSLAAFARLRSYREITQDINQRNESVKKLANVIVMSALEGLDQFYEAFVSFTSMFGYKHSATCTSIAEAIPEMTAIPPNLVESKQWVSACESLTNASIAAGRENKISLSNRLIGAGLSFANEIIKRKQLSSYEARCVAKAYNIGSKPEKAIEIIQKIPEDQQNHWLLYEQAKAYLELGDDNYQSALSSAEKCFEMAQSDDKSVNRISIYHDLLSRCHEFLKDYDNAIKELKKAVENCSDEKYKAELEVRLSNLK</sequence>
<feature type="repeat" description="TPR" evidence="1">
    <location>
        <begin position="598"/>
        <end position="631"/>
    </location>
</feature>
<dbReference type="EMBL" id="CP159373">
    <property type="protein sequence ID" value="XCN74875.1"/>
    <property type="molecule type" value="Genomic_DNA"/>
</dbReference>
<keyword evidence="1" id="KW-0802">TPR repeat</keyword>
<dbReference type="InterPro" id="IPR019734">
    <property type="entry name" value="TPR_rpt"/>
</dbReference>
<dbReference type="AlphaFoldDB" id="A0AAU8LZ77"/>
<accession>A0AAU8LZ77</accession>
<reference evidence="3" key="2">
    <citation type="submission" date="2024-06" db="EMBL/GenBank/DDBJ databases">
        <authorList>
            <person name="Plum-Jensen L.E."/>
            <person name="Schramm A."/>
            <person name="Marshall I.P.G."/>
        </authorList>
    </citation>
    <scope>NUCLEOTIDE SEQUENCE</scope>
    <source>
        <strain evidence="3">Rat1</strain>
    </source>
</reference>
<organism evidence="3">
    <name type="scientific">Candidatus Electrothrix aestuarii</name>
    <dbReference type="NCBI Taxonomy" id="3062594"/>
    <lineage>
        <taxon>Bacteria</taxon>
        <taxon>Pseudomonadati</taxon>
        <taxon>Thermodesulfobacteriota</taxon>
        <taxon>Desulfobulbia</taxon>
        <taxon>Desulfobulbales</taxon>
        <taxon>Desulfobulbaceae</taxon>
        <taxon>Candidatus Electrothrix</taxon>
    </lineage>
</organism>
<dbReference type="PROSITE" id="PS50005">
    <property type="entry name" value="TPR"/>
    <property type="match status" value="1"/>
</dbReference>
<evidence type="ECO:0000313" key="3">
    <source>
        <dbReference type="EMBL" id="XCN74875.1"/>
    </source>
</evidence>
<protein>
    <submittedName>
        <fullName evidence="3">Tetratricopeptide repeat protein</fullName>
    </submittedName>
</protein>